<feature type="domain" description="G-protein coupled receptors family 1 profile" evidence="10">
    <location>
        <begin position="27"/>
        <end position="131"/>
    </location>
</feature>
<keyword evidence="7 8" id="KW-0807">Transducer</keyword>
<proteinExistence type="inferred from homology"/>
<evidence type="ECO:0000256" key="5">
    <source>
        <dbReference type="ARBA" id="ARBA00023136"/>
    </source>
</evidence>
<sequence length="165" mass="18797">MRFEVEERRLELLSFPKLKVYLATIGGNMIIVAAIIYSPALLGSPMYFFLVFLSLLDACTSTVVTPKMIVGFFYERKTISFEGCMTQLFAIHFFTAVEVIVLSVMAYDRYVAICKPLHYSSIMSRRLCVLLTDLEEINMPEWPGLGSEEKTVWHPVAPGIQTLLW</sequence>
<dbReference type="PRINTS" id="PR00237">
    <property type="entry name" value="GPCRRHODOPSN"/>
</dbReference>
<evidence type="ECO:0000256" key="6">
    <source>
        <dbReference type="ARBA" id="ARBA00023170"/>
    </source>
</evidence>
<gene>
    <name evidence="11" type="ORF">H671_6g15603</name>
</gene>
<keyword evidence="4 8" id="KW-0297">G-protein coupled receptor</keyword>
<protein>
    <submittedName>
        <fullName evidence="11">Olfactory receptor 4C15-like protein</fullName>
    </submittedName>
</protein>
<reference evidence="12" key="1">
    <citation type="journal article" date="2013" name="Nat. Biotechnol.">
        <title>Chinese hamster genome sequenced from sorted chromosomes.</title>
        <authorList>
            <person name="Brinkrolf K."/>
            <person name="Rupp O."/>
            <person name="Laux H."/>
            <person name="Kollin F."/>
            <person name="Ernst W."/>
            <person name="Linke B."/>
            <person name="Kofler R."/>
            <person name="Romand S."/>
            <person name="Hesse F."/>
            <person name="Budach W.E."/>
            <person name="Galosy S."/>
            <person name="Muller D."/>
            <person name="Noll T."/>
            <person name="Wienberg J."/>
            <person name="Jostock T."/>
            <person name="Leonard M."/>
            <person name="Grillari J."/>
            <person name="Tauch A."/>
            <person name="Goesmann A."/>
            <person name="Helk B."/>
            <person name="Mott J.E."/>
            <person name="Puhler A."/>
            <person name="Borth N."/>
        </authorList>
    </citation>
    <scope>NUCLEOTIDE SEQUENCE [LARGE SCALE GENOMIC DNA]</scope>
    <source>
        <strain evidence="12">17A/GY</strain>
    </source>
</reference>
<evidence type="ECO:0000256" key="7">
    <source>
        <dbReference type="ARBA" id="ARBA00023224"/>
    </source>
</evidence>
<keyword evidence="5 9" id="KW-0472">Membrane</keyword>
<dbReference type="GO" id="GO:0005886">
    <property type="term" value="C:plasma membrane"/>
    <property type="evidence" value="ECO:0007669"/>
    <property type="project" value="UniProtKB-ARBA"/>
</dbReference>
<dbReference type="PROSITE" id="PS00237">
    <property type="entry name" value="G_PROTEIN_RECEP_F1_1"/>
    <property type="match status" value="1"/>
</dbReference>
<dbReference type="AlphaFoldDB" id="A0A061I2C2"/>
<evidence type="ECO:0000259" key="10">
    <source>
        <dbReference type="PROSITE" id="PS50262"/>
    </source>
</evidence>
<accession>A0A061I2C2</accession>
<evidence type="ECO:0000256" key="8">
    <source>
        <dbReference type="RuleBase" id="RU000688"/>
    </source>
</evidence>
<dbReference type="EMBL" id="KE680680">
    <property type="protein sequence ID" value="ERE71651.1"/>
    <property type="molecule type" value="Genomic_DNA"/>
</dbReference>
<evidence type="ECO:0000256" key="1">
    <source>
        <dbReference type="ARBA" id="ARBA00004141"/>
    </source>
</evidence>
<evidence type="ECO:0000256" key="3">
    <source>
        <dbReference type="ARBA" id="ARBA00022989"/>
    </source>
</evidence>
<keyword evidence="3 9" id="KW-1133">Transmembrane helix</keyword>
<evidence type="ECO:0000313" key="12">
    <source>
        <dbReference type="Proteomes" id="UP000030759"/>
    </source>
</evidence>
<evidence type="ECO:0000313" key="11">
    <source>
        <dbReference type="EMBL" id="ERE71651.1"/>
    </source>
</evidence>
<dbReference type="InterPro" id="IPR017452">
    <property type="entry name" value="GPCR_Rhodpsn_7TM"/>
</dbReference>
<dbReference type="PRINTS" id="PR00245">
    <property type="entry name" value="OLFACTORYR"/>
</dbReference>
<dbReference type="PANTHER" id="PTHR48002">
    <property type="entry name" value="OLFACTORY RECEPTOR"/>
    <property type="match status" value="1"/>
</dbReference>
<dbReference type="InterPro" id="IPR000725">
    <property type="entry name" value="Olfact_rcpt"/>
</dbReference>
<dbReference type="InterPro" id="IPR000276">
    <property type="entry name" value="GPCR_Rhodpsn"/>
</dbReference>
<evidence type="ECO:0000256" key="2">
    <source>
        <dbReference type="ARBA" id="ARBA00022692"/>
    </source>
</evidence>
<feature type="transmembrane region" description="Helical" evidence="9">
    <location>
        <begin position="46"/>
        <end position="74"/>
    </location>
</feature>
<evidence type="ECO:0000256" key="4">
    <source>
        <dbReference type="ARBA" id="ARBA00023040"/>
    </source>
</evidence>
<evidence type="ECO:0000256" key="9">
    <source>
        <dbReference type="SAM" id="Phobius"/>
    </source>
</evidence>
<dbReference type="SUPFAM" id="SSF81321">
    <property type="entry name" value="Family A G protein-coupled receptor-like"/>
    <property type="match status" value="1"/>
</dbReference>
<feature type="transmembrane region" description="Helical" evidence="9">
    <location>
        <begin position="86"/>
        <end position="107"/>
    </location>
</feature>
<feature type="transmembrane region" description="Helical" evidence="9">
    <location>
        <begin position="20"/>
        <end position="40"/>
    </location>
</feature>
<dbReference type="Gene3D" id="1.20.1070.10">
    <property type="entry name" value="Rhodopsin 7-helix transmembrane proteins"/>
    <property type="match status" value="1"/>
</dbReference>
<organism evidence="11 12">
    <name type="scientific">Cricetulus griseus</name>
    <name type="common">Chinese hamster</name>
    <name type="synonym">Cricetulus barabensis griseus</name>
    <dbReference type="NCBI Taxonomy" id="10029"/>
    <lineage>
        <taxon>Eukaryota</taxon>
        <taxon>Metazoa</taxon>
        <taxon>Chordata</taxon>
        <taxon>Craniata</taxon>
        <taxon>Vertebrata</taxon>
        <taxon>Euteleostomi</taxon>
        <taxon>Mammalia</taxon>
        <taxon>Eutheria</taxon>
        <taxon>Euarchontoglires</taxon>
        <taxon>Glires</taxon>
        <taxon>Rodentia</taxon>
        <taxon>Myomorpha</taxon>
        <taxon>Muroidea</taxon>
        <taxon>Cricetidae</taxon>
        <taxon>Cricetinae</taxon>
        <taxon>Cricetulus</taxon>
    </lineage>
</organism>
<name>A0A061I2C2_CRIGR</name>
<dbReference type="Pfam" id="PF13853">
    <property type="entry name" value="7tm_4"/>
    <property type="match status" value="1"/>
</dbReference>
<comment type="similarity">
    <text evidence="8">Belongs to the G-protein coupled receptor 1 family.</text>
</comment>
<comment type="subcellular location">
    <subcellularLocation>
        <location evidence="1">Membrane</location>
        <topology evidence="1">Multi-pass membrane protein</topology>
    </subcellularLocation>
</comment>
<dbReference type="GO" id="GO:0004984">
    <property type="term" value="F:olfactory receptor activity"/>
    <property type="evidence" value="ECO:0007669"/>
    <property type="project" value="InterPro"/>
</dbReference>
<dbReference type="GO" id="GO:0004930">
    <property type="term" value="F:G protein-coupled receptor activity"/>
    <property type="evidence" value="ECO:0007669"/>
    <property type="project" value="UniProtKB-KW"/>
</dbReference>
<dbReference type="InterPro" id="IPR050427">
    <property type="entry name" value="Olfactory_Receptors"/>
</dbReference>
<keyword evidence="6 8" id="KW-0675">Receptor</keyword>
<dbReference type="Proteomes" id="UP000030759">
    <property type="component" value="Unassembled WGS sequence"/>
</dbReference>
<keyword evidence="2 8" id="KW-0812">Transmembrane</keyword>
<dbReference type="PROSITE" id="PS50262">
    <property type="entry name" value="G_PROTEIN_RECEP_F1_2"/>
    <property type="match status" value="1"/>
</dbReference>